<sequence>MSIVRIDAPETQRLLAWGNYAYLLAMMAVIAAILTAAMVMQYAFGELPCPLCLLQRVAMFGVCFGIFMQFRGGFSYGNTGIAMLFALLLLVVAERQTLLDIYPRPGHAYIGSAVFGLHMPVWSIVIGFVLLIAFTMKLAILGGDRHLEAVPVRSFPRLAMAGTIVGLYVIALAVINLASVAVQCGVGECHTMGYALLGYTAPAS</sequence>
<reference evidence="6 7" key="1">
    <citation type="journal article" date="2015" name="Genome Announc.">
        <title>Genome Assemblies of Three Soil-Associated Devosia species: D. insulae, D. limi, and D. soli.</title>
        <authorList>
            <person name="Hassan Y.I."/>
            <person name="Lepp D."/>
            <person name="Zhou T."/>
        </authorList>
    </citation>
    <scope>NUCLEOTIDE SEQUENCE [LARGE SCALE GENOMIC DNA]</scope>
    <source>
        <strain evidence="6 7">DS-56</strain>
    </source>
</reference>
<comment type="caution">
    <text evidence="6">The sequence shown here is derived from an EMBL/GenBank/DDBJ whole genome shotgun (WGS) entry which is preliminary data.</text>
</comment>
<evidence type="ECO:0000256" key="2">
    <source>
        <dbReference type="ARBA" id="ARBA00022692"/>
    </source>
</evidence>
<accession>A0A1E5XHQ8</accession>
<keyword evidence="3 5" id="KW-1133">Transmembrane helix</keyword>
<dbReference type="InterPro" id="IPR003752">
    <property type="entry name" value="DiS_bond_form_DsbB/BdbC"/>
</dbReference>
<dbReference type="GO" id="GO:0006457">
    <property type="term" value="P:protein folding"/>
    <property type="evidence" value="ECO:0007669"/>
    <property type="project" value="InterPro"/>
</dbReference>
<protein>
    <submittedName>
        <fullName evidence="6">Disulfide bond formation protein DsbB</fullName>
    </submittedName>
</protein>
<feature type="transmembrane region" description="Helical" evidence="5">
    <location>
        <begin position="20"/>
        <end position="39"/>
    </location>
</feature>
<comment type="subcellular location">
    <subcellularLocation>
        <location evidence="1">Membrane</location>
        <topology evidence="1">Multi-pass membrane protein</topology>
    </subcellularLocation>
</comment>
<dbReference type="Pfam" id="PF02600">
    <property type="entry name" value="DsbB"/>
    <property type="match status" value="1"/>
</dbReference>
<dbReference type="Proteomes" id="UP000095463">
    <property type="component" value="Unassembled WGS sequence"/>
</dbReference>
<evidence type="ECO:0000313" key="6">
    <source>
        <dbReference type="EMBL" id="OEO28129.1"/>
    </source>
</evidence>
<evidence type="ECO:0000256" key="1">
    <source>
        <dbReference type="ARBA" id="ARBA00004141"/>
    </source>
</evidence>
<dbReference type="SUPFAM" id="SSF158442">
    <property type="entry name" value="DsbB-like"/>
    <property type="match status" value="1"/>
</dbReference>
<keyword evidence="4 5" id="KW-0472">Membrane</keyword>
<feature type="transmembrane region" description="Helical" evidence="5">
    <location>
        <begin position="114"/>
        <end position="140"/>
    </location>
</feature>
<evidence type="ECO:0000256" key="3">
    <source>
        <dbReference type="ARBA" id="ARBA00022989"/>
    </source>
</evidence>
<evidence type="ECO:0000313" key="7">
    <source>
        <dbReference type="Proteomes" id="UP000095463"/>
    </source>
</evidence>
<dbReference type="EMBL" id="LAJE02000398">
    <property type="protein sequence ID" value="OEO28129.1"/>
    <property type="molecule type" value="Genomic_DNA"/>
</dbReference>
<dbReference type="Gene3D" id="1.20.1550.10">
    <property type="entry name" value="DsbB-like"/>
    <property type="match status" value="1"/>
</dbReference>
<dbReference type="RefSeq" id="WP_069912538.1">
    <property type="nucleotide sequence ID" value="NZ_LAJE02000398.1"/>
</dbReference>
<keyword evidence="7" id="KW-1185">Reference proteome</keyword>
<name>A0A1E5XHQ8_9HYPH</name>
<feature type="transmembrane region" description="Helical" evidence="5">
    <location>
        <begin position="76"/>
        <end position="93"/>
    </location>
</feature>
<keyword evidence="2 5" id="KW-0812">Transmembrane</keyword>
<organism evidence="6 7">
    <name type="scientific">Devosia insulae DS-56</name>
    <dbReference type="NCBI Taxonomy" id="1116389"/>
    <lineage>
        <taxon>Bacteria</taxon>
        <taxon>Pseudomonadati</taxon>
        <taxon>Pseudomonadota</taxon>
        <taxon>Alphaproteobacteria</taxon>
        <taxon>Hyphomicrobiales</taxon>
        <taxon>Devosiaceae</taxon>
        <taxon>Devosia</taxon>
    </lineage>
</organism>
<feature type="transmembrane region" description="Helical" evidence="5">
    <location>
        <begin position="160"/>
        <end position="182"/>
    </location>
</feature>
<dbReference type="GO" id="GO:0015035">
    <property type="term" value="F:protein-disulfide reductase activity"/>
    <property type="evidence" value="ECO:0007669"/>
    <property type="project" value="InterPro"/>
</dbReference>
<proteinExistence type="predicted"/>
<evidence type="ECO:0000256" key="5">
    <source>
        <dbReference type="SAM" id="Phobius"/>
    </source>
</evidence>
<evidence type="ECO:0000256" key="4">
    <source>
        <dbReference type="ARBA" id="ARBA00023136"/>
    </source>
</evidence>
<gene>
    <name evidence="6" type="ORF">VW23_006210</name>
</gene>
<dbReference type="GO" id="GO:0016020">
    <property type="term" value="C:membrane"/>
    <property type="evidence" value="ECO:0007669"/>
    <property type="project" value="UniProtKB-SubCell"/>
</dbReference>
<dbReference type="AlphaFoldDB" id="A0A1E5XHQ8"/>
<dbReference type="InterPro" id="IPR023380">
    <property type="entry name" value="DsbB-like_sf"/>
</dbReference>